<keyword evidence="1" id="KW-0812">Transmembrane</keyword>
<feature type="transmembrane region" description="Helical" evidence="1">
    <location>
        <begin position="62"/>
        <end position="80"/>
    </location>
</feature>
<feature type="domain" description="CAAX prenyl protease 2/Lysostaphin resistance protein A-like" evidence="2">
    <location>
        <begin position="159"/>
        <end position="252"/>
    </location>
</feature>
<keyword evidence="4" id="KW-1185">Reference proteome</keyword>
<feature type="transmembrane region" description="Helical" evidence="1">
    <location>
        <begin position="20"/>
        <end position="50"/>
    </location>
</feature>
<keyword evidence="1" id="KW-0472">Membrane</keyword>
<gene>
    <name evidence="3" type="ORF">SAMN05216562_2209</name>
</gene>
<feature type="transmembrane region" description="Helical" evidence="1">
    <location>
        <begin position="193"/>
        <end position="212"/>
    </location>
</feature>
<feature type="transmembrane region" description="Helical" evidence="1">
    <location>
        <begin position="132"/>
        <end position="149"/>
    </location>
</feature>
<reference evidence="4" key="1">
    <citation type="submission" date="2016-10" db="EMBL/GenBank/DDBJ databases">
        <authorList>
            <person name="Varghese N."/>
            <person name="Submissions S."/>
        </authorList>
    </citation>
    <scope>NUCLEOTIDE SEQUENCE [LARGE SCALE GENOMIC DNA]</scope>
    <source>
        <strain evidence="4">CGMCC 1.10657</strain>
    </source>
</reference>
<dbReference type="AlphaFoldDB" id="A0A1H3Z5H1"/>
<protein>
    <recommendedName>
        <fullName evidence="2">CAAX prenyl protease 2/Lysostaphin resistance protein A-like domain-containing protein</fullName>
    </recommendedName>
</protein>
<dbReference type="GO" id="GO:0080120">
    <property type="term" value="P:CAAX-box protein maturation"/>
    <property type="evidence" value="ECO:0007669"/>
    <property type="project" value="UniProtKB-ARBA"/>
</dbReference>
<keyword evidence="1" id="KW-1133">Transmembrane helix</keyword>
<accession>A0A1H3Z5H1</accession>
<evidence type="ECO:0000256" key="1">
    <source>
        <dbReference type="SAM" id="Phobius"/>
    </source>
</evidence>
<dbReference type="Pfam" id="PF02517">
    <property type="entry name" value="Rce1-like"/>
    <property type="match status" value="1"/>
</dbReference>
<evidence type="ECO:0000259" key="2">
    <source>
        <dbReference type="Pfam" id="PF02517"/>
    </source>
</evidence>
<sequence>MRSESLDPEGPYRALQTRKAGLWAAPLLLTLCAIPFGWTGLAAPLIWLSLYTIETTRGWKRGLSYLAAGLLMLVTALGLLPGAARIELLPPYTDGAGNSIYANFNVGKAVIAIALVAFMLRLRQSLKAVDMPYIAAAVMIPLVCAAAVLGTSAKFAMAIVVAAAINLLVVCVSEEGFFRWILQRGVENGLGRWRWLAVPLVTAVFTFLHTGWAASATALALVTVAGFCYSLLWCLRQNFWGCVLAHWGVNLLHMFLLPYPIAG</sequence>
<proteinExistence type="predicted"/>
<feature type="transmembrane region" description="Helical" evidence="1">
    <location>
        <begin position="242"/>
        <end position="261"/>
    </location>
</feature>
<dbReference type="RefSeq" id="WP_170833189.1">
    <property type="nucleotide sequence ID" value="NZ_FNQO01000002.1"/>
</dbReference>
<dbReference type="Proteomes" id="UP000198658">
    <property type="component" value="Unassembled WGS sequence"/>
</dbReference>
<feature type="transmembrane region" description="Helical" evidence="1">
    <location>
        <begin position="155"/>
        <end position="172"/>
    </location>
</feature>
<name>A0A1H3Z5H1_9GAMM</name>
<organism evidence="3 4">
    <name type="scientific">Microbulbifer marinus</name>
    <dbReference type="NCBI Taxonomy" id="658218"/>
    <lineage>
        <taxon>Bacteria</taxon>
        <taxon>Pseudomonadati</taxon>
        <taxon>Pseudomonadota</taxon>
        <taxon>Gammaproteobacteria</taxon>
        <taxon>Cellvibrionales</taxon>
        <taxon>Microbulbiferaceae</taxon>
        <taxon>Microbulbifer</taxon>
    </lineage>
</organism>
<dbReference type="GO" id="GO:0004175">
    <property type="term" value="F:endopeptidase activity"/>
    <property type="evidence" value="ECO:0007669"/>
    <property type="project" value="UniProtKB-ARBA"/>
</dbReference>
<dbReference type="EMBL" id="FNQO01000002">
    <property type="protein sequence ID" value="SEA19019.1"/>
    <property type="molecule type" value="Genomic_DNA"/>
</dbReference>
<dbReference type="InterPro" id="IPR003675">
    <property type="entry name" value="Rce1/LyrA-like_dom"/>
</dbReference>
<evidence type="ECO:0000313" key="4">
    <source>
        <dbReference type="Proteomes" id="UP000198658"/>
    </source>
</evidence>
<evidence type="ECO:0000313" key="3">
    <source>
        <dbReference type="EMBL" id="SEA19019.1"/>
    </source>
</evidence>
<feature type="transmembrane region" description="Helical" evidence="1">
    <location>
        <begin position="100"/>
        <end position="120"/>
    </location>
</feature>
<feature type="transmembrane region" description="Helical" evidence="1">
    <location>
        <begin position="218"/>
        <end position="235"/>
    </location>
</feature>
<dbReference type="STRING" id="658218.SAMN05216562_2209"/>